<dbReference type="CTD" id="13211597"/>
<evidence type="ECO:0000313" key="2">
    <source>
        <dbReference type="EMBL" id="CCD67106.1"/>
    </source>
</evidence>
<evidence type="ECO:0000313" key="4">
    <source>
        <dbReference type="WormBase" id="Y50D4A.6a"/>
    </source>
</evidence>
<dbReference type="AlphaFoldDB" id="G4S709"/>
<accession>G4S709</accession>
<dbReference type="WormBase" id="Y50D4A.6a">
    <property type="protein sequence ID" value="CE45136"/>
    <property type="gene ID" value="WBGene00195169"/>
</dbReference>
<dbReference type="Bgee" id="WBGene00195169">
    <property type="expression patterns" value="Expressed in adult organism and 2 other cell types or tissues"/>
</dbReference>
<feature type="compositionally biased region" description="Acidic residues" evidence="1">
    <location>
        <begin position="55"/>
        <end position="75"/>
    </location>
</feature>
<dbReference type="EMBL" id="BX284605">
    <property type="protein sequence ID" value="CCD67106.1"/>
    <property type="molecule type" value="Genomic_DNA"/>
</dbReference>
<sequence length="91" mass="10564">MLRNTHSHNFVFHIWALPRPRPTTGQQAVRLNHNDWHRKHWRRRQEEARGANASDDSDGFDDENSDDNGDADGNVDVDAPGPRVPKLEEQW</sequence>
<dbReference type="AGR" id="WB:WBGene00195169"/>
<dbReference type="HOGENOM" id="CLU_2429062_0_0_1"/>
<dbReference type="ExpressionAtlas" id="G4S709">
    <property type="expression patterns" value="baseline and differential"/>
</dbReference>
<keyword evidence="3" id="KW-1185">Reference proteome</keyword>
<dbReference type="PaxDb" id="6239-Y50D4A.6"/>
<name>G4S709_CAEEL</name>
<dbReference type="InParanoid" id="G4S709"/>
<proteinExistence type="predicted"/>
<evidence type="ECO:0000313" key="3">
    <source>
        <dbReference type="Proteomes" id="UP000001940"/>
    </source>
</evidence>
<reference evidence="2 3" key="1">
    <citation type="journal article" date="1998" name="Science">
        <title>Genome sequence of the nematode C. elegans: a platform for investigating biology.</title>
        <authorList>
            <consortium name="The C. elegans sequencing consortium"/>
            <person name="Sulson J.E."/>
            <person name="Waterston R."/>
        </authorList>
    </citation>
    <scope>NUCLEOTIDE SEQUENCE [LARGE SCALE GENOMIC DNA]</scope>
    <source>
        <strain evidence="2 3">Bristol N2</strain>
    </source>
</reference>
<protein>
    <submittedName>
        <fullName evidence="2">Secreted protein</fullName>
    </submittedName>
</protein>
<dbReference type="GeneID" id="13211597"/>
<dbReference type="Proteomes" id="UP000001940">
    <property type="component" value="Chromosome V"/>
</dbReference>
<feature type="region of interest" description="Disordered" evidence="1">
    <location>
        <begin position="18"/>
        <end position="91"/>
    </location>
</feature>
<dbReference type="RefSeq" id="NP_001255995.1">
    <property type="nucleotide sequence ID" value="NM_001269066.1"/>
</dbReference>
<gene>
    <name evidence="2" type="ORF">CELE_Y50D4A.6</name>
    <name evidence="2 4" type="ORF">Y50D4A.6</name>
</gene>
<evidence type="ECO:0000256" key="1">
    <source>
        <dbReference type="SAM" id="MobiDB-lite"/>
    </source>
</evidence>
<dbReference type="KEGG" id="cel:CELE_Y50D4A.6"/>
<organism evidence="2 3">
    <name type="scientific">Caenorhabditis elegans</name>
    <dbReference type="NCBI Taxonomy" id="6239"/>
    <lineage>
        <taxon>Eukaryota</taxon>
        <taxon>Metazoa</taxon>
        <taxon>Ecdysozoa</taxon>
        <taxon>Nematoda</taxon>
        <taxon>Chromadorea</taxon>
        <taxon>Rhabditida</taxon>
        <taxon>Rhabditina</taxon>
        <taxon>Rhabditomorpha</taxon>
        <taxon>Rhabditoidea</taxon>
        <taxon>Rhabditidae</taxon>
        <taxon>Peloderinae</taxon>
        <taxon>Caenorhabditis</taxon>
    </lineage>
</organism>